<dbReference type="Gene3D" id="3.40.50.1450">
    <property type="entry name" value="HybD-like"/>
    <property type="match status" value="1"/>
</dbReference>
<evidence type="ECO:0000256" key="1">
    <source>
        <dbReference type="ARBA" id="ARBA00006814"/>
    </source>
</evidence>
<dbReference type="Pfam" id="PF01750">
    <property type="entry name" value="HycI"/>
    <property type="match status" value="1"/>
</dbReference>
<dbReference type="KEGG" id="lpil:LIP_0647"/>
<dbReference type="Proteomes" id="UP000065807">
    <property type="component" value="Chromosome"/>
</dbReference>
<dbReference type="CDD" id="cd06062">
    <property type="entry name" value="H2MP_MemB-H2up"/>
    <property type="match status" value="1"/>
</dbReference>
<dbReference type="SUPFAM" id="SSF53163">
    <property type="entry name" value="HybD-like"/>
    <property type="match status" value="1"/>
</dbReference>
<reference evidence="6" key="2">
    <citation type="journal article" date="2016" name="Int. J. Syst. Evol. Microbiol.">
        <title>Complete genome sequence and cell structure of Limnochorda pilosa, a Gram-negative spore-former within the phylum Firmicutes.</title>
        <authorList>
            <person name="Watanabe M."/>
            <person name="Kojima H."/>
            <person name="Fukui M."/>
        </authorList>
    </citation>
    <scope>NUCLEOTIDE SEQUENCE [LARGE SCALE GENOMIC DNA]</scope>
    <source>
        <strain evidence="6">HC45</strain>
    </source>
</reference>
<keyword evidence="4" id="KW-0378">Hydrolase</keyword>
<comment type="similarity">
    <text evidence="1">Belongs to the peptidase A31 family.</text>
</comment>
<evidence type="ECO:0000256" key="3">
    <source>
        <dbReference type="ARBA" id="ARBA00022750"/>
    </source>
</evidence>
<dbReference type="EMBL" id="AP014924">
    <property type="protein sequence ID" value="BAS26504.1"/>
    <property type="molecule type" value="Genomic_DNA"/>
</dbReference>
<protein>
    <submittedName>
        <fullName evidence="5">Hydrogenase</fullName>
    </submittedName>
</protein>
<accession>A0A0K2SI29</accession>
<reference evidence="6" key="1">
    <citation type="submission" date="2015-07" db="EMBL/GenBank/DDBJ databases">
        <title>Complete genome sequence and phylogenetic analysis of Limnochorda pilosa.</title>
        <authorList>
            <person name="Watanabe M."/>
            <person name="Kojima H."/>
            <person name="Fukui M."/>
        </authorList>
    </citation>
    <scope>NUCLEOTIDE SEQUENCE [LARGE SCALE GENOMIC DNA]</scope>
    <source>
        <strain evidence="6">HC45</strain>
    </source>
</reference>
<keyword evidence="2" id="KW-0645">Protease</keyword>
<dbReference type="InterPro" id="IPR000671">
    <property type="entry name" value="Peptidase_A31"/>
</dbReference>
<evidence type="ECO:0000256" key="4">
    <source>
        <dbReference type="ARBA" id="ARBA00022801"/>
    </source>
</evidence>
<proteinExistence type="inferred from homology"/>
<dbReference type="NCBIfam" id="TIGR00072">
    <property type="entry name" value="hydrog_prot"/>
    <property type="match status" value="1"/>
</dbReference>
<dbReference type="AlphaFoldDB" id="A0A0K2SI29"/>
<sequence>MRRALVMGLGNPLYGDDGFGVQAIAAFARRFRCEPSVAAVDGGTGGLDLLAYLEEASELVLLDAVRGPGPPGTIVELSAGELARRGGTLLSQHQVGLEEALGLALWRGRLPARAMLVGVVPGWLQLGTGLSPAVAAALPEAVDRAAAWLRRWGVQVMEVPMGEGDRGNEGSA</sequence>
<dbReference type="PANTHER" id="PTHR30302">
    <property type="entry name" value="HYDROGENASE 1 MATURATION PROTEASE"/>
    <property type="match status" value="1"/>
</dbReference>
<dbReference type="GO" id="GO:0004190">
    <property type="term" value="F:aspartic-type endopeptidase activity"/>
    <property type="evidence" value="ECO:0007669"/>
    <property type="project" value="UniProtKB-KW"/>
</dbReference>
<name>A0A0K2SI29_LIMPI</name>
<dbReference type="GO" id="GO:0008047">
    <property type="term" value="F:enzyme activator activity"/>
    <property type="evidence" value="ECO:0007669"/>
    <property type="project" value="InterPro"/>
</dbReference>
<gene>
    <name evidence="5" type="ORF">LIP_0647</name>
</gene>
<dbReference type="STRING" id="1555112.LIP_0647"/>
<dbReference type="PRINTS" id="PR00446">
    <property type="entry name" value="HYDRGNUPTAKE"/>
</dbReference>
<dbReference type="PANTHER" id="PTHR30302:SF1">
    <property type="entry name" value="HYDROGENASE 2 MATURATION PROTEASE"/>
    <property type="match status" value="1"/>
</dbReference>
<dbReference type="GO" id="GO:0016485">
    <property type="term" value="P:protein processing"/>
    <property type="evidence" value="ECO:0007669"/>
    <property type="project" value="TreeGrafter"/>
</dbReference>
<evidence type="ECO:0000313" key="5">
    <source>
        <dbReference type="EMBL" id="BAS26504.1"/>
    </source>
</evidence>
<keyword evidence="6" id="KW-1185">Reference proteome</keyword>
<evidence type="ECO:0000313" key="6">
    <source>
        <dbReference type="Proteomes" id="UP000065807"/>
    </source>
</evidence>
<evidence type="ECO:0000256" key="2">
    <source>
        <dbReference type="ARBA" id="ARBA00022670"/>
    </source>
</evidence>
<keyword evidence="3" id="KW-0064">Aspartyl protease</keyword>
<dbReference type="InterPro" id="IPR023430">
    <property type="entry name" value="Pept_HybD-like_dom_sf"/>
</dbReference>
<organism evidence="5 6">
    <name type="scientific">Limnochorda pilosa</name>
    <dbReference type="NCBI Taxonomy" id="1555112"/>
    <lineage>
        <taxon>Bacteria</taxon>
        <taxon>Bacillati</taxon>
        <taxon>Bacillota</taxon>
        <taxon>Limnochordia</taxon>
        <taxon>Limnochordales</taxon>
        <taxon>Limnochordaceae</taxon>
        <taxon>Limnochorda</taxon>
    </lineage>
</organism>